<feature type="DNA-binding region" description="H-T-H motif" evidence="4">
    <location>
        <begin position="29"/>
        <end position="48"/>
    </location>
</feature>
<dbReference type="InterPro" id="IPR036271">
    <property type="entry name" value="Tet_transcr_reg_TetR-rel_C_sf"/>
</dbReference>
<dbReference type="SUPFAM" id="SSF46689">
    <property type="entry name" value="Homeodomain-like"/>
    <property type="match status" value="1"/>
</dbReference>
<comment type="caution">
    <text evidence="6">The sequence shown here is derived from an EMBL/GenBank/DDBJ whole genome shotgun (WGS) entry which is preliminary data.</text>
</comment>
<protein>
    <submittedName>
        <fullName evidence="6">TetR/AcrR family transcriptional regulator</fullName>
    </submittedName>
</protein>
<dbReference type="OrthoDB" id="116240at2"/>
<accession>A0A4R1B5H4</accession>
<evidence type="ECO:0000256" key="1">
    <source>
        <dbReference type="ARBA" id="ARBA00023015"/>
    </source>
</evidence>
<dbReference type="PROSITE" id="PS50977">
    <property type="entry name" value="HTH_TETR_2"/>
    <property type="match status" value="1"/>
</dbReference>
<dbReference type="Pfam" id="PF14246">
    <property type="entry name" value="TetR_C_7"/>
    <property type="match status" value="1"/>
</dbReference>
<proteinExistence type="predicted"/>
<dbReference type="Gene3D" id="1.10.357.10">
    <property type="entry name" value="Tetracycline Repressor, domain 2"/>
    <property type="match status" value="1"/>
</dbReference>
<dbReference type="PANTHER" id="PTHR30055">
    <property type="entry name" value="HTH-TYPE TRANSCRIPTIONAL REGULATOR RUTR"/>
    <property type="match status" value="1"/>
</dbReference>
<evidence type="ECO:0000313" key="7">
    <source>
        <dbReference type="Proteomes" id="UP000295443"/>
    </source>
</evidence>
<dbReference type="GO" id="GO:0000976">
    <property type="term" value="F:transcription cis-regulatory region binding"/>
    <property type="evidence" value="ECO:0007669"/>
    <property type="project" value="TreeGrafter"/>
</dbReference>
<dbReference type="InterPro" id="IPR009057">
    <property type="entry name" value="Homeodomain-like_sf"/>
</dbReference>
<dbReference type="Proteomes" id="UP000295443">
    <property type="component" value="Unassembled WGS sequence"/>
</dbReference>
<evidence type="ECO:0000259" key="5">
    <source>
        <dbReference type="PROSITE" id="PS50977"/>
    </source>
</evidence>
<keyword evidence="2 4" id="KW-0238">DNA-binding</keyword>
<keyword evidence="3" id="KW-0804">Transcription</keyword>
<dbReference type="GO" id="GO:0003700">
    <property type="term" value="F:DNA-binding transcription factor activity"/>
    <property type="evidence" value="ECO:0007669"/>
    <property type="project" value="TreeGrafter"/>
</dbReference>
<keyword evidence="1" id="KW-0805">Transcription regulation</keyword>
<name>A0A4R1B5H4_9PROT</name>
<dbReference type="Pfam" id="PF00440">
    <property type="entry name" value="TetR_N"/>
    <property type="match status" value="1"/>
</dbReference>
<keyword evidence="7" id="KW-1185">Reference proteome</keyword>
<reference evidence="6 7" key="1">
    <citation type="submission" date="2019-03" db="EMBL/GenBank/DDBJ databases">
        <title>Genome sequence of Thiobacillaceae bacterium LSR1, a sulfur-oxidizing bacterium isolated from freshwater sediment.</title>
        <authorList>
            <person name="Li S."/>
        </authorList>
    </citation>
    <scope>NUCLEOTIDE SEQUENCE [LARGE SCALE GENOMIC DNA]</scope>
    <source>
        <strain evidence="6 7">LSR1</strain>
    </source>
</reference>
<gene>
    <name evidence="6" type="ORF">EZJ19_10930</name>
</gene>
<evidence type="ECO:0000256" key="4">
    <source>
        <dbReference type="PROSITE-ProRule" id="PRU00335"/>
    </source>
</evidence>
<dbReference type="PANTHER" id="PTHR30055:SF119">
    <property type="entry name" value="NALC"/>
    <property type="match status" value="1"/>
</dbReference>
<dbReference type="FunFam" id="1.10.10.60:FF:000141">
    <property type="entry name" value="TetR family transcriptional regulator"/>
    <property type="match status" value="1"/>
</dbReference>
<sequence>MKTKSEAKRQAILAVAAETFGELGFERASMSEICARVGGSKATLYNHFASKEELFLTVMFQASEHEFEAVHRLLDPDIGDVAGALRDFGRGFLAVLYSPQVTAARRLVIAEAHRSELGRACYALGPGKGDAALAGFLETAMQAGKLRPAEPRIAASHLRGLLEAELLERFLFGVLTDIGAEALGPMVERAVEVFMRAYGPT</sequence>
<organism evidence="6 7">
    <name type="scientific">Parasulfuritortus cantonensis</name>
    <dbReference type="NCBI Taxonomy" id="2528202"/>
    <lineage>
        <taxon>Bacteria</taxon>
        <taxon>Pseudomonadati</taxon>
        <taxon>Pseudomonadota</taxon>
        <taxon>Betaproteobacteria</taxon>
        <taxon>Nitrosomonadales</taxon>
        <taxon>Thiobacillaceae</taxon>
        <taxon>Parasulfuritortus</taxon>
    </lineage>
</organism>
<dbReference type="Gene3D" id="1.10.10.60">
    <property type="entry name" value="Homeodomain-like"/>
    <property type="match status" value="1"/>
</dbReference>
<dbReference type="InterPro" id="IPR039536">
    <property type="entry name" value="TetR_C_Proteobacteria"/>
</dbReference>
<dbReference type="EMBL" id="SJZB01000042">
    <property type="protein sequence ID" value="TCJ12750.1"/>
    <property type="molecule type" value="Genomic_DNA"/>
</dbReference>
<dbReference type="PRINTS" id="PR00455">
    <property type="entry name" value="HTHTETR"/>
</dbReference>
<evidence type="ECO:0000256" key="3">
    <source>
        <dbReference type="ARBA" id="ARBA00023163"/>
    </source>
</evidence>
<dbReference type="InterPro" id="IPR050109">
    <property type="entry name" value="HTH-type_TetR-like_transc_reg"/>
</dbReference>
<dbReference type="AlphaFoldDB" id="A0A4R1B5H4"/>
<evidence type="ECO:0000313" key="6">
    <source>
        <dbReference type="EMBL" id="TCJ12750.1"/>
    </source>
</evidence>
<feature type="domain" description="HTH tetR-type" evidence="5">
    <location>
        <begin position="6"/>
        <end position="66"/>
    </location>
</feature>
<evidence type="ECO:0000256" key="2">
    <source>
        <dbReference type="ARBA" id="ARBA00023125"/>
    </source>
</evidence>
<dbReference type="InterPro" id="IPR001647">
    <property type="entry name" value="HTH_TetR"/>
</dbReference>
<dbReference type="RefSeq" id="WP_131447501.1">
    <property type="nucleotide sequence ID" value="NZ_SJZB01000042.1"/>
</dbReference>
<dbReference type="SUPFAM" id="SSF48498">
    <property type="entry name" value="Tetracyclin repressor-like, C-terminal domain"/>
    <property type="match status" value="1"/>
</dbReference>